<protein>
    <submittedName>
        <fullName evidence="3">MBL fold metallo-hydrolase</fullName>
    </submittedName>
</protein>
<accession>A0A3Q9BQJ3</accession>
<organism evidence="3 4">
    <name type="scientific">Undibacterium parvum</name>
    <dbReference type="NCBI Taxonomy" id="401471"/>
    <lineage>
        <taxon>Bacteria</taxon>
        <taxon>Pseudomonadati</taxon>
        <taxon>Pseudomonadota</taxon>
        <taxon>Betaproteobacteria</taxon>
        <taxon>Burkholderiales</taxon>
        <taxon>Oxalobacteraceae</taxon>
        <taxon>Undibacterium</taxon>
    </lineage>
</organism>
<dbReference type="CDD" id="cd07739">
    <property type="entry name" value="metallo-hydrolase-like_MBL-fold"/>
    <property type="match status" value="1"/>
</dbReference>
<sequence length="287" mass="30087">MFKQTLIASALAATTLLSNAATLSLEVHNPGEAAIFPVASVLVSGAKEMVLIDAQFSRSEAEKLVARIRASGKTLSTVYISHGDPDFYFGLDVIQAAFPQAKIVASAATVAAIQKKGAAKIAYWGPILKQNAPLSLVVPEVLQGDSIQLEGETLKISGPQGAASERSYVWIPSIKAVVGGVALFKGLHVWTADSQSAASRQEWLKTLDGIAALQASTVVPGHFKVGAALTADSISFTRDYLLKFAAETSIATNSGELIAAMRSAYPDVGLDAALQTSAKVAKGEMKW</sequence>
<dbReference type="GO" id="GO:0016787">
    <property type="term" value="F:hydrolase activity"/>
    <property type="evidence" value="ECO:0007669"/>
    <property type="project" value="UniProtKB-KW"/>
</dbReference>
<evidence type="ECO:0000259" key="2">
    <source>
        <dbReference type="SMART" id="SM00849"/>
    </source>
</evidence>
<reference evidence="3 4" key="1">
    <citation type="journal article" date="2011" name="Int. J. Syst. Evol. Microbiol.">
        <title>Description of Undibacterium oligocarboniphilum sp. nov., isolated from purified water, and Undibacterium pigrum strain CCUG 49012 as the type strain of Undibacterium parvum sp. nov., and emended descriptions of the genus Undibacterium and the species Undibacterium pigrum.</title>
        <authorList>
            <person name="Eder W."/>
            <person name="Wanner G."/>
            <person name="Ludwig W."/>
            <person name="Busse H.J."/>
            <person name="Ziemke-Kageler F."/>
            <person name="Lang E."/>
        </authorList>
    </citation>
    <scope>NUCLEOTIDE SEQUENCE [LARGE SCALE GENOMIC DNA]</scope>
    <source>
        <strain evidence="3 4">DSM 23061</strain>
    </source>
</reference>
<keyword evidence="3" id="KW-0378">Hydrolase</keyword>
<dbReference type="PANTHER" id="PTHR42951">
    <property type="entry name" value="METALLO-BETA-LACTAMASE DOMAIN-CONTAINING"/>
    <property type="match status" value="1"/>
</dbReference>
<keyword evidence="4" id="KW-1185">Reference proteome</keyword>
<dbReference type="SUPFAM" id="SSF56281">
    <property type="entry name" value="Metallo-hydrolase/oxidoreductase"/>
    <property type="match status" value="1"/>
</dbReference>
<feature type="chain" id="PRO_5018736705" evidence="1">
    <location>
        <begin position="21"/>
        <end position="287"/>
    </location>
</feature>
<dbReference type="Proteomes" id="UP000275663">
    <property type="component" value="Chromosome"/>
</dbReference>
<dbReference type="RefSeq" id="WP_126127550.1">
    <property type="nucleotide sequence ID" value="NZ_CP034464.1"/>
</dbReference>
<dbReference type="Pfam" id="PF00753">
    <property type="entry name" value="Lactamase_B"/>
    <property type="match status" value="1"/>
</dbReference>
<keyword evidence="1" id="KW-0732">Signal</keyword>
<dbReference type="PANTHER" id="PTHR42951:SF14">
    <property type="entry name" value="METALLO-BETA-LACTAMASE SUPERFAMILY PROTEIN"/>
    <property type="match status" value="1"/>
</dbReference>
<dbReference type="SMART" id="SM00849">
    <property type="entry name" value="Lactamase_B"/>
    <property type="match status" value="1"/>
</dbReference>
<dbReference type="OrthoDB" id="5293495at2"/>
<proteinExistence type="predicted"/>
<evidence type="ECO:0000256" key="1">
    <source>
        <dbReference type="SAM" id="SignalP"/>
    </source>
</evidence>
<name>A0A3Q9BQJ3_9BURK</name>
<dbReference type="EMBL" id="CP034464">
    <property type="protein sequence ID" value="AZP12168.1"/>
    <property type="molecule type" value="Genomic_DNA"/>
</dbReference>
<evidence type="ECO:0000313" key="4">
    <source>
        <dbReference type="Proteomes" id="UP000275663"/>
    </source>
</evidence>
<dbReference type="AlphaFoldDB" id="A0A3Q9BQJ3"/>
<dbReference type="Gene3D" id="3.60.15.10">
    <property type="entry name" value="Ribonuclease Z/Hydroxyacylglutathione hydrolase-like"/>
    <property type="match status" value="1"/>
</dbReference>
<dbReference type="KEGG" id="upv:EJN92_09225"/>
<feature type="domain" description="Metallo-beta-lactamase" evidence="2">
    <location>
        <begin position="37"/>
        <end position="222"/>
    </location>
</feature>
<feature type="signal peptide" evidence="1">
    <location>
        <begin position="1"/>
        <end position="20"/>
    </location>
</feature>
<dbReference type="InterPro" id="IPR050855">
    <property type="entry name" value="NDM-1-like"/>
</dbReference>
<gene>
    <name evidence="3" type="ORF">EJN92_09225</name>
</gene>
<evidence type="ECO:0000313" key="3">
    <source>
        <dbReference type="EMBL" id="AZP12168.1"/>
    </source>
</evidence>
<dbReference type="InterPro" id="IPR001279">
    <property type="entry name" value="Metallo-B-lactamas"/>
</dbReference>
<dbReference type="InterPro" id="IPR036866">
    <property type="entry name" value="RibonucZ/Hydroxyglut_hydro"/>
</dbReference>